<dbReference type="EMBL" id="JAENIJ010000002">
    <property type="protein sequence ID" value="MBK1881188.1"/>
    <property type="molecule type" value="Genomic_DNA"/>
</dbReference>
<organism evidence="3 4">
    <name type="scientific">Luteolibacter pohnpeiensis</name>
    <dbReference type="NCBI Taxonomy" id="454153"/>
    <lineage>
        <taxon>Bacteria</taxon>
        <taxon>Pseudomonadati</taxon>
        <taxon>Verrucomicrobiota</taxon>
        <taxon>Verrucomicrobiia</taxon>
        <taxon>Verrucomicrobiales</taxon>
        <taxon>Verrucomicrobiaceae</taxon>
        <taxon>Luteolibacter</taxon>
    </lineage>
</organism>
<feature type="signal peptide" evidence="1">
    <location>
        <begin position="1"/>
        <end position="19"/>
    </location>
</feature>
<evidence type="ECO:0000313" key="3">
    <source>
        <dbReference type="EMBL" id="MBK1881188.1"/>
    </source>
</evidence>
<dbReference type="RefSeq" id="WP_200267121.1">
    <property type="nucleotide sequence ID" value="NZ_JAENIJ010000002.1"/>
</dbReference>
<keyword evidence="1" id="KW-0732">Signal</keyword>
<accession>A0A934S3F3</accession>
<dbReference type="Proteomes" id="UP000603141">
    <property type="component" value="Unassembled WGS sequence"/>
</dbReference>
<gene>
    <name evidence="3" type="ORF">JIN85_02110</name>
</gene>
<keyword evidence="4" id="KW-1185">Reference proteome</keyword>
<dbReference type="Gene3D" id="3.40.50.10610">
    <property type="entry name" value="ABC-type transport auxiliary lipoprotein component"/>
    <property type="match status" value="1"/>
</dbReference>
<evidence type="ECO:0000256" key="1">
    <source>
        <dbReference type="SAM" id="SignalP"/>
    </source>
</evidence>
<evidence type="ECO:0000313" key="4">
    <source>
        <dbReference type="Proteomes" id="UP000603141"/>
    </source>
</evidence>
<dbReference type="InterPro" id="IPR005586">
    <property type="entry name" value="ABC_trans_aux"/>
</dbReference>
<protein>
    <submittedName>
        <fullName evidence="3">Membrane integrity-associated transporter subunit PqiC</fullName>
    </submittedName>
</protein>
<proteinExistence type="predicted"/>
<dbReference type="PROSITE" id="PS51257">
    <property type="entry name" value="PROKAR_LIPOPROTEIN"/>
    <property type="match status" value="1"/>
</dbReference>
<dbReference type="SUPFAM" id="SSF159594">
    <property type="entry name" value="XCC0632-like"/>
    <property type="match status" value="1"/>
</dbReference>
<reference evidence="3" key="1">
    <citation type="submission" date="2021-01" db="EMBL/GenBank/DDBJ databases">
        <title>Modified the classification status of verrucomicrobia.</title>
        <authorList>
            <person name="Feng X."/>
        </authorList>
    </citation>
    <scope>NUCLEOTIDE SEQUENCE</scope>
    <source>
        <strain evidence="3">KCTC 22041</strain>
    </source>
</reference>
<evidence type="ECO:0000259" key="2">
    <source>
        <dbReference type="Pfam" id="PF03886"/>
    </source>
</evidence>
<feature type="domain" description="ABC-type transport auxiliary lipoprotein component" evidence="2">
    <location>
        <begin position="28"/>
        <end position="180"/>
    </location>
</feature>
<name>A0A934S3F3_9BACT</name>
<dbReference type="Pfam" id="PF03886">
    <property type="entry name" value="ABC_trans_aux"/>
    <property type="match status" value="1"/>
</dbReference>
<feature type="chain" id="PRO_5036991429" evidence="1">
    <location>
        <begin position="20"/>
        <end position="184"/>
    </location>
</feature>
<sequence length="184" mass="19860">MRRLFALLLLVLVSGCASSSKSFYMLTAEGPAPAGGGRGIGVGPVTVAEYLDRPNLVIQESENSLAVAEDHRWAGDLPTSVARVTATNLGRKLSTGNVRVYPWQGDDGLSNQVTLDIRQLHAGADGYAVLEAGWRVYSLPDRRLVASKTFTDREALERDGYEAMVAAESRLLGRLADEIAKSIR</sequence>
<dbReference type="AlphaFoldDB" id="A0A934S3F3"/>
<comment type="caution">
    <text evidence="3">The sequence shown here is derived from an EMBL/GenBank/DDBJ whole genome shotgun (WGS) entry which is preliminary data.</text>
</comment>